<evidence type="ECO:0000256" key="4">
    <source>
        <dbReference type="ARBA" id="ARBA00022980"/>
    </source>
</evidence>
<dbReference type="AlphaFoldDB" id="A0A895XNF6"/>
<accession>A0A895XNF6</accession>
<evidence type="ECO:0000256" key="6">
    <source>
        <dbReference type="ARBA" id="ARBA00035292"/>
    </source>
</evidence>
<dbReference type="KEGG" id="nav:JQS30_16440"/>
<dbReference type="Gene3D" id="3.10.430.100">
    <property type="entry name" value="Ribosomal protein L9, C-terminal domain"/>
    <property type="match status" value="1"/>
</dbReference>
<evidence type="ECO:0000313" key="9">
    <source>
        <dbReference type="EMBL" id="QSB05312.1"/>
    </source>
</evidence>
<dbReference type="InterPro" id="IPR009027">
    <property type="entry name" value="Ribosomal_bL9/RNase_H1_N"/>
</dbReference>
<dbReference type="InterPro" id="IPR020594">
    <property type="entry name" value="Ribosomal_bL9_bac/chp"/>
</dbReference>
<keyword evidence="3 7" id="KW-0694">RNA-binding</keyword>
<gene>
    <name evidence="7 9" type="primary">rplI</name>
    <name evidence="9" type="ORF">JQS30_16440</name>
</gene>
<evidence type="ECO:0000256" key="7">
    <source>
        <dbReference type="HAMAP-Rule" id="MF_00503"/>
    </source>
</evidence>
<keyword evidence="5 7" id="KW-0687">Ribonucleoprotein</keyword>
<dbReference type="HAMAP" id="MF_00503">
    <property type="entry name" value="Ribosomal_bL9"/>
    <property type="match status" value="1"/>
</dbReference>
<dbReference type="GO" id="GO:0006412">
    <property type="term" value="P:translation"/>
    <property type="evidence" value="ECO:0007669"/>
    <property type="project" value="UniProtKB-UniRule"/>
</dbReference>
<dbReference type="Proteomes" id="UP000662939">
    <property type="component" value="Chromosome"/>
</dbReference>
<dbReference type="InterPro" id="IPR000244">
    <property type="entry name" value="Ribosomal_bL9"/>
</dbReference>
<dbReference type="InterPro" id="IPR020069">
    <property type="entry name" value="Ribosomal_bL9_C"/>
</dbReference>
<dbReference type="GO" id="GO:0003735">
    <property type="term" value="F:structural constituent of ribosome"/>
    <property type="evidence" value="ECO:0007669"/>
    <property type="project" value="InterPro"/>
</dbReference>
<name>A0A895XNF6_9ACTN</name>
<dbReference type="PANTHER" id="PTHR21368">
    <property type="entry name" value="50S RIBOSOMAL PROTEIN L9"/>
    <property type="match status" value="1"/>
</dbReference>
<dbReference type="Pfam" id="PF01281">
    <property type="entry name" value="Ribosomal_L9_N"/>
    <property type="match status" value="1"/>
</dbReference>
<dbReference type="EMBL" id="CP070496">
    <property type="protein sequence ID" value="QSB05312.1"/>
    <property type="molecule type" value="Genomic_DNA"/>
</dbReference>
<sequence>MKIILTHEVANLGSAGDVVEVKRGYARNYLLPQGYAINWTKGGQKEVDVIRRGREARDIRDLDQAKAVADQLKQADAHIVARVGDNGRLFGSITPVDIVEAVTKAGGPSIDRRRVELDGQIKSIGTYDVSVKLHPEVTAKFKLQVTPAKRAKGKKKGK</sequence>
<evidence type="ECO:0000259" key="8">
    <source>
        <dbReference type="PROSITE" id="PS00651"/>
    </source>
</evidence>
<dbReference type="Gene3D" id="3.40.5.10">
    <property type="entry name" value="Ribosomal protein L9, N-terminal domain"/>
    <property type="match status" value="1"/>
</dbReference>
<dbReference type="GO" id="GO:0019843">
    <property type="term" value="F:rRNA binding"/>
    <property type="evidence" value="ECO:0007669"/>
    <property type="project" value="UniProtKB-UniRule"/>
</dbReference>
<reference evidence="9" key="1">
    <citation type="submission" date="2021-02" db="EMBL/GenBank/DDBJ databases">
        <title>Natronoglycomyces albus gen. nov., sp. nov, a haloalkaliphilic actinobacterium from a soda solonchak soil.</title>
        <authorList>
            <person name="Sorokin D.Y."/>
            <person name="Khijniak T.V."/>
            <person name="Zakharycheva A.P."/>
            <person name="Boueva O.V."/>
            <person name="Ariskina E.V."/>
            <person name="Hahnke R.L."/>
            <person name="Bunk B."/>
            <person name="Sproer C."/>
            <person name="Schumann P."/>
            <person name="Evtushenko L.I."/>
            <person name="Kublanov I.V."/>
        </authorList>
    </citation>
    <scope>NUCLEOTIDE SEQUENCE</scope>
    <source>
        <strain evidence="9">DSM 106290</strain>
    </source>
</reference>
<evidence type="ECO:0000256" key="5">
    <source>
        <dbReference type="ARBA" id="ARBA00023274"/>
    </source>
</evidence>
<comment type="similarity">
    <text evidence="1 7">Belongs to the bacterial ribosomal protein bL9 family.</text>
</comment>
<dbReference type="SUPFAM" id="SSF55658">
    <property type="entry name" value="L9 N-domain-like"/>
    <property type="match status" value="1"/>
</dbReference>
<evidence type="ECO:0000256" key="3">
    <source>
        <dbReference type="ARBA" id="ARBA00022884"/>
    </source>
</evidence>
<evidence type="ECO:0000256" key="2">
    <source>
        <dbReference type="ARBA" id="ARBA00022730"/>
    </source>
</evidence>
<evidence type="ECO:0000256" key="1">
    <source>
        <dbReference type="ARBA" id="ARBA00010605"/>
    </source>
</evidence>
<dbReference type="InterPro" id="IPR036791">
    <property type="entry name" value="Ribosomal_bL9_C_sf"/>
</dbReference>
<organism evidence="9 10">
    <name type="scientific">Natronoglycomyces albus</name>
    <dbReference type="NCBI Taxonomy" id="2811108"/>
    <lineage>
        <taxon>Bacteria</taxon>
        <taxon>Bacillati</taxon>
        <taxon>Actinomycetota</taxon>
        <taxon>Actinomycetes</taxon>
        <taxon>Glycomycetales</taxon>
        <taxon>Glycomycetaceae</taxon>
        <taxon>Natronoglycomyces</taxon>
    </lineage>
</organism>
<comment type="function">
    <text evidence="7">Binds to the 23S rRNA.</text>
</comment>
<evidence type="ECO:0000313" key="10">
    <source>
        <dbReference type="Proteomes" id="UP000662939"/>
    </source>
</evidence>
<dbReference type="GO" id="GO:1990904">
    <property type="term" value="C:ribonucleoprotein complex"/>
    <property type="evidence" value="ECO:0007669"/>
    <property type="project" value="UniProtKB-KW"/>
</dbReference>
<keyword evidence="2 7" id="KW-0699">rRNA-binding</keyword>
<dbReference type="InterPro" id="IPR020070">
    <property type="entry name" value="Ribosomal_bL9_N"/>
</dbReference>
<dbReference type="FunFam" id="3.40.5.10:FF:000003">
    <property type="entry name" value="50S ribosomal protein L9"/>
    <property type="match status" value="1"/>
</dbReference>
<dbReference type="SUPFAM" id="SSF55653">
    <property type="entry name" value="Ribosomal protein L9 C-domain"/>
    <property type="match status" value="1"/>
</dbReference>
<dbReference type="PROSITE" id="PS00651">
    <property type="entry name" value="RIBOSOMAL_L9"/>
    <property type="match status" value="1"/>
</dbReference>
<feature type="domain" description="Ribosomal protein L9" evidence="8">
    <location>
        <begin position="13"/>
        <end position="40"/>
    </location>
</feature>
<keyword evidence="10" id="KW-1185">Reference proteome</keyword>
<dbReference type="Pfam" id="PF03948">
    <property type="entry name" value="Ribosomal_L9_C"/>
    <property type="match status" value="1"/>
</dbReference>
<dbReference type="InterPro" id="IPR036935">
    <property type="entry name" value="Ribosomal_bL9_N_sf"/>
</dbReference>
<keyword evidence="4 7" id="KW-0689">Ribosomal protein</keyword>
<dbReference type="NCBIfam" id="TIGR00158">
    <property type="entry name" value="L9"/>
    <property type="match status" value="1"/>
</dbReference>
<protein>
    <recommendedName>
        <fullName evidence="6 7">Large ribosomal subunit protein bL9</fullName>
    </recommendedName>
</protein>
<proteinExistence type="inferred from homology"/>
<dbReference type="RefSeq" id="WP_213171320.1">
    <property type="nucleotide sequence ID" value="NZ_CP070496.1"/>
</dbReference>
<dbReference type="GO" id="GO:0005840">
    <property type="term" value="C:ribosome"/>
    <property type="evidence" value="ECO:0007669"/>
    <property type="project" value="UniProtKB-KW"/>
</dbReference>